<proteinExistence type="predicted"/>
<dbReference type="Proteomes" id="UP000566985">
    <property type="component" value="Unassembled WGS sequence"/>
</dbReference>
<sequence length="185" mass="21456">MSNFKKNYEAVFMRVCAFLGETWRIDKRDTACDDRIVMINPELKGYQLIARLEKNRFKLVGFCRRNHITSTCSSCTASPKRSPFDLAQYIQKKLLFVAKKQCDEVIVTVKNTEDYKHQRELLLHLLSKTVNVTAYQSYYSVICGIKAKNITADIHERTKGLYEIKINDLSFEQVLRLSGLLANFD</sequence>
<name>A0A7Y6TUI3_9GAMM</name>
<dbReference type="RefSeq" id="WP_069730079.1">
    <property type="nucleotide sequence ID" value="NZ_JABWPE010000060.1"/>
</dbReference>
<gene>
    <name evidence="1" type="ORF">HU668_23670</name>
</gene>
<dbReference type="AlphaFoldDB" id="A0A7Y6TUI3"/>
<organism evidence="1 2">
    <name type="scientific">Pantoea brenneri</name>
    <dbReference type="NCBI Taxonomy" id="472694"/>
    <lineage>
        <taxon>Bacteria</taxon>
        <taxon>Pseudomonadati</taxon>
        <taxon>Pseudomonadota</taxon>
        <taxon>Gammaproteobacteria</taxon>
        <taxon>Enterobacterales</taxon>
        <taxon>Erwiniaceae</taxon>
        <taxon>Pantoea</taxon>
    </lineage>
</organism>
<protein>
    <submittedName>
        <fullName evidence="1">Uncharacterized protein</fullName>
    </submittedName>
</protein>
<comment type="caution">
    <text evidence="1">The sequence shown here is derived from an EMBL/GenBank/DDBJ whole genome shotgun (WGS) entry which is preliminary data.</text>
</comment>
<accession>A0A7Y6TUI3</accession>
<dbReference type="EMBL" id="JABWPM010000058">
    <property type="protein sequence ID" value="NUY99421.1"/>
    <property type="molecule type" value="Genomic_DNA"/>
</dbReference>
<evidence type="ECO:0000313" key="2">
    <source>
        <dbReference type="Proteomes" id="UP000566985"/>
    </source>
</evidence>
<evidence type="ECO:0000313" key="1">
    <source>
        <dbReference type="EMBL" id="NUY99421.1"/>
    </source>
</evidence>
<reference evidence="1 2" key="1">
    <citation type="submission" date="2020-05" db="EMBL/GenBank/DDBJ databases">
        <title>Whole Genome Sequences of Enterobacteriales Associated with the International Space Station.</title>
        <authorList>
            <person name="Bharadwaj A."/>
            <person name="Daudu R."/>
            <person name="Singh N."/>
            <person name="Wood J."/>
            <person name="Debieu M."/>
            <person name="Mason C."/>
            <person name="Wang C."/>
            <person name="Venkateswaran K."/>
        </authorList>
    </citation>
    <scope>NUCLEOTIDE SEQUENCE [LARGE SCALE GENOMIC DNA]</scope>
    <source>
        <strain evidence="1 2">IF5SW-B1</strain>
    </source>
</reference>
<dbReference type="GeneID" id="84634226"/>